<organism evidence="5">
    <name type="scientific">Caldilinea aerophila</name>
    <dbReference type="NCBI Taxonomy" id="133453"/>
    <lineage>
        <taxon>Bacteria</taxon>
        <taxon>Bacillati</taxon>
        <taxon>Chloroflexota</taxon>
        <taxon>Caldilineae</taxon>
        <taxon>Caldilineales</taxon>
        <taxon>Caldilineaceae</taxon>
        <taxon>Caldilinea</taxon>
    </lineage>
</organism>
<dbReference type="PANTHER" id="PTHR30036">
    <property type="entry name" value="D-XYLOSE-BINDING PERIPLASMIC PROTEIN"/>
    <property type="match status" value="1"/>
</dbReference>
<feature type="chain" id="PRO_5028108852" evidence="3">
    <location>
        <begin position="31"/>
        <end position="350"/>
    </location>
</feature>
<comment type="subcellular location">
    <subcellularLocation>
        <location evidence="1">Cell envelope</location>
    </subcellularLocation>
</comment>
<comment type="caution">
    <text evidence="5">The sequence shown here is derived from an EMBL/GenBank/DDBJ whole genome shotgun (WGS) entry which is preliminary data.</text>
</comment>
<dbReference type="GO" id="GO:0030288">
    <property type="term" value="C:outer membrane-bounded periplasmic space"/>
    <property type="evidence" value="ECO:0007669"/>
    <property type="project" value="TreeGrafter"/>
</dbReference>
<dbReference type="InterPro" id="IPR050555">
    <property type="entry name" value="Bact_Solute-Bind_Prot2"/>
</dbReference>
<dbReference type="PANTHER" id="PTHR30036:SF7">
    <property type="entry name" value="ABC TRANSPORTER PERIPLASMIC-BINDING PROTEIN YPHF"/>
    <property type="match status" value="1"/>
</dbReference>
<evidence type="ECO:0000256" key="2">
    <source>
        <dbReference type="ARBA" id="ARBA00007639"/>
    </source>
</evidence>
<reference evidence="5" key="1">
    <citation type="journal article" date="2020" name="mSystems">
        <title>Genome- and Community-Level Interaction Insights into Carbon Utilization and Element Cycling Functions of Hydrothermarchaeota in Hydrothermal Sediment.</title>
        <authorList>
            <person name="Zhou Z."/>
            <person name="Liu Y."/>
            <person name="Xu W."/>
            <person name="Pan J."/>
            <person name="Luo Z.H."/>
            <person name="Li M."/>
        </authorList>
    </citation>
    <scope>NUCLEOTIDE SEQUENCE [LARGE SCALE GENOMIC DNA]</scope>
    <source>
        <strain evidence="5">SpSt-289</strain>
    </source>
</reference>
<dbReference type="AlphaFoldDB" id="A0A7C1FIE1"/>
<evidence type="ECO:0000256" key="1">
    <source>
        <dbReference type="ARBA" id="ARBA00004196"/>
    </source>
</evidence>
<evidence type="ECO:0000256" key="3">
    <source>
        <dbReference type="SAM" id="SignalP"/>
    </source>
</evidence>
<proteinExistence type="inferred from homology"/>
<dbReference type="InterPro" id="IPR025997">
    <property type="entry name" value="SBP_2_dom"/>
</dbReference>
<accession>A0A7C1FIE1</accession>
<feature type="domain" description="Periplasmic binding protein" evidence="4">
    <location>
        <begin position="53"/>
        <end position="308"/>
    </location>
</feature>
<dbReference type="SUPFAM" id="SSF53822">
    <property type="entry name" value="Periplasmic binding protein-like I"/>
    <property type="match status" value="1"/>
</dbReference>
<dbReference type="Pfam" id="PF13407">
    <property type="entry name" value="Peripla_BP_4"/>
    <property type="match status" value="1"/>
</dbReference>
<gene>
    <name evidence="5" type="ORF">ENQ20_07330</name>
</gene>
<feature type="signal peptide" evidence="3">
    <location>
        <begin position="1"/>
        <end position="30"/>
    </location>
</feature>
<sequence length="350" mass="36724">MKRVQFVAIVFLLTALVAACVAPAAAPAPAAPAAQEAATSAPAEAGGKELTFVTVVKIAGINWFNRMEEGVKKFGADYGVNASLVGPAQADAAQQIPIIEDLIAQGVDALCVIPMDPVQLDPVLKKAMDAGIVVITHEASNQTNMHWDIEAFDNKAFGAGLMDRLAALMGEEGEYAVFVGSLGSKTHNEWVDGGIERQREAYPNMKLVGDKNETFDDSEIAYQKAKEILAAYPNIKGFQGSASTDVAGIGRAIEEAGLQDEVAVVGTSLPSIAGDLLYTGAIDVIGFWDPAAAGYACNKLALMQINGEPIGEGTDLGIPGYESLKLVGKNVLYANAPVYVDAETAGEYPF</sequence>
<evidence type="ECO:0000259" key="4">
    <source>
        <dbReference type="Pfam" id="PF13407"/>
    </source>
</evidence>
<keyword evidence="3" id="KW-0732">Signal</keyword>
<dbReference type="PROSITE" id="PS51257">
    <property type="entry name" value="PROKAR_LIPOPROTEIN"/>
    <property type="match status" value="1"/>
</dbReference>
<protein>
    <submittedName>
        <fullName evidence="5">Autoinducer 2 ABC transporter substrate-binding protein</fullName>
    </submittedName>
</protein>
<comment type="similarity">
    <text evidence="2">Belongs to the bacterial solute-binding protein 2 family.</text>
</comment>
<dbReference type="CDD" id="cd20001">
    <property type="entry name" value="PBP1_LsrB_Quorum_Sensing-like"/>
    <property type="match status" value="1"/>
</dbReference>
<dbReference type="EMBL" id="DSMG01000078">
    <property type="protein sequence ID" value="HDX31294.1"/>
    <property type="molecule type" value="Genomic_DNA"/>
</dbReference>
<dbReference type="GO" id="GO:0030246">
    <property type="term" value="F:carbohydrate binding"/>
    <property type="evidence" value="ECO:0007669"/>
    <property type="project" value="TreeGrafter"/>
</dbReference>
<dbReference type="Gene3D" id="3.40.50.2300">
    <property type="match status" value="2"/>
</dbReference>
<name>A0A7C1FIE1_9CHLR</name>
<dbReference type="InterPro" id="IPR028082">
    <property type="entry name" value="Peripla_BP_I"/>
</dbReference>
<evidence type="ECO:0000313" key="5">
    <source>
        <dbReference type="EMBL" id="HDX31294.1"/>
    </source>
</evidence>